<sequence length="94" mass="10425">MQPETDPDDHVRILLLVGLRHFLTADNAEAAFEKVQETAGRPLDPARFHAAVAACIAEGMIREPIRLESNSLHCHWRLELTPKGVETARTLTGT</sequence>
<evidence type="ECO:0000313" key="2">
    <source>
        <dbReference type="Proteomes" id="UP001165679"/>
    </source>
</evidence>
<dbReference type="EMBL" id="JAPDNT010000025">
    <property type="protein sequence ID" value="MCW3476849.1"/>
    <property type="molecule type" value="Genomic_DNA"/>
</dbReference>
<gene>
    <name evidence="1" type="ORF">OL599_19970</name>
</gene>
<dbReference type="Proteomes" id="UP001165679">
    <property type="component" value="Unassembled WGS sequence"/>
</dbReference>
<keyword evidence="2" id="KW-1185">Reference proteome</keyword>
<protein>
    <submittedName>
        <fullName evidence="1">Uncharacterized protein</fullName>
    </submittedName>
</protein>
<name>A0AA41YMX4_9PROT</name>
<proteinExistence type="predicted"/>
<evidence type="ECO:0000313" key="1">
    <source>
        <dbReference type="EMBL" id="MCW3476849.1"/>
    </source>
</evidence>
<reference evidence="1" key="2">
    <citation type="submission" date="2022-10" db="EMBL/GenBank/DDBJ databases">
        <authorList>
            <person name="Trinh H.N."/>
        </authorList>
    </citation>
    <scope>NUCLEOTIDE SEQUENCE</scope>
    <source>
        <strain evidence="1">RN2-1</strain>
    </source>
</reference>
<comment type="caution">
    <text evidence="1">The sequence shown here is derived from an EMBL/GenBank/DDBJ whole genome shotgun (WGS) entry which is preliminary data.</text>
</comment>
<dbReference type="RefSeq" id="WP_264715687.1">
    <property type="nucleotide sequence ID" value="NZ_JAPDNT010000025.1"/>
</dbReference>
<organism evidence="1 2">
    <name type="scientific">Limobrevibacterium gyesilva</name>
    <dbReference type="NCBI Taxonomy" id="2991712"/>
    <lineage>
        <taxon>Bacteria</taxon>
        <taxon>Pseudomonadati</taxon>
        <taxon>Pseudomonadota</taxon>
        <taxon>Alphaproteobacteria</taxon>
        <taxon>Acetobacterales</taxon>
        <taxon>Acetobacteraceae</taxon>
        <taxon>Limobrevibacterium</taxon>
    </lineage>
</organism>
<reference evidence="1" key="1">
    <citation type="submission" date="2022-09" db="EMBL/GenBank/DDBJ databases">
        <title>Rhodovastum sp. nov. RN2-1 isolated from soil in Seongnam, South Korea.</title>
        <authorList>
            <person name="Le N.T."/>
        </authorList>
    </citation>
    <scope>NUCLEOTIDE SEQUENCE</scope>
    <source>
        <strain evidence="1">RN2-1</strain>
    </source>
</reference>
<dbReference type="AlphaFoldDB" id="A0AA41YMX4"/>
<accession>A0AA41YMX4</accession>